<organism evidence="8">
    <name type="scientific">Eutreptiella gymnastica</name>
    <dbReference type="NCBI Taxonomy" id="73025"/>
    <lineage>
        <taxon>Eukaryota</taxon>
        <taxon>Discoba</taxon>
        <taxon>Euglenozoa</taxon>
        <taxon>Euglenida</taxon>
        <taxon>Spirocuta</taxon>
        <taxon>Euglenophyceae</taxon>
        <taxon>Eutreptiales</taxon>
        <taxon>Eutreptiaceae</taxon>
        <taxon>Eutreptiella</taxon>
    </lineage>
</organism>
<feature type="domain" description="Manganese/iron superoxide dismutase C-terminal" evidence="7">
    <location>
        <begin position="190"/>
        <end position="289"/>
    </location>
</feature>
<comment type="similarity">
    <text evidence="1">Belongs to the iron/manganese superoxide dismutase family.</text>
</comment>
<keyword evidence="3" id="KW-0479">Metal-binding</keyword>
<evidence type="ECO:0000259" key="6">
    <source>
        <dbReference type="Pfam" id="PF00081"/>
    </source>
</evidence>
<protein>
    <recommendedName>
        <fullName evidence="2">superoxide dismutase</fullName>
        <ecNumber evidence="2">1.15.1.1</ecNumber>
    </recommendedName>
</protein>
<dbReference type="InterPro" id="IPR036314">
    <property type="entry name" value="SOD_C_sf"/>
</dbReference>
<dbReference type="EMBL" id="HBGA01149918">
    <property type="protein sequence ID" value="CAD9043317.1"/>
    <property type="molecule type" value="Transcribed_RNA"/>
</dbReference>
<dbReference type="InterPro" id="IPR001189">
    <property type="entry name" value="Mn/Fe_SOD"/>
</dbReference>
<feature type="compositionally biased region" description="Low complexity" evidence="5">
    <location>
        <begin position="74"/>
        <end position="86"/>
    </location>
</feature>
<dbReference type="PROSITE" id="PS00088">
    <property type="entry name" value="SOD_MN"/>
    <property type="match status" value="1"/>
</dbReference>
<dbReference type="EC" id="1.15.1.1" evidence="2"/>
<evidence type="ECO:0000259" key="7">
    <source>
        <dbReference type="Pfam" id="PF02777"/>
    </source>
</evidence>
<gene>
    <name evidence="8" type="ORF">EGYM00392_LOCUS54500</name>
</gene>
<dbReference type="PRINTS" id="PR01703">
    <property type="entry name" value="MNSODISMTASE"/>
</dbReference>
<dbReference type="InterPro" id="IPR019833">
    <property type="entry name" value="Mn/Fe_SOD_BS"/>
</dbReference>
<feature type="domain" description="Manganese/iron superoxide dismutase N-terminal" evidence="6">
    <location>
        <begin position="105"/>
        <end position="183"/>
    </location>
</feature>
<dbReference type="Gene3D" id="3.55.40.20">
    <property type="entry name" value="Iron/manganese superoxide dismutase, C-terminal domain"/>
    <property type="match status" value="1"/>
</dbReference>
<evidence type="ECO:0000256" key="1">
    <source>
        <dbReference type="ARBA" id="ARBA00008714"/>
    </source>
</evidence>
<dbReference type="InterPro" id="IPR019831">
    <property type="entry name" value="Mn/Fe_SOD_N"/>
</dbReference>
<evidence type="ECO:0000256" key="5">
    <source>
        <dbReference type="SAM" id="MobiDB-lite"/>
    </source>
</evidence>
<dbReference type="Gene3D" id="1.10.287.990">
    <property type="entry name" value="Fe,Mn superoxide dismutase (SOD) domain"/>
    <property type="match status" value="1"/>
</dbReference>
<dbReference type="InterPro" id="IPR019832">
    <property type="entry name" value="Mn/Fe_SOD_C"/>
</dbReference>
<accession>A0A7S1JGT3</accession>
<dbReference type="Pfam" id="PF00081">
    <property type="entry name" value="Sod_Fe_N"/>
    <property type="match status" value="1"/>
</dbReference>
<proteinExistence type="inferred from homology"/>
<feature type="region of interest" description="Disordered" evidence="5">
    <location>
        <begin position="72"/>
        <end position="96"/>
    </location>
</feature>
<dbReference type="InterPro" id="IPR036324">
    <property type="entry name" value="Mn/Fe_SOD_N_sf"/>
</dbReference>
<dbReference type="AlphaFoldDB" id="A0A7S1JGT3"/>
<dbReference type="FunFam" id="3.55.40.20:FF:000004">
    <property type="entry name" value="Superoxide dismutase [Fe]"/>
    <property type="match status" value="1"/>
</dbReference>
<evidence type="ECO:0000256" key="3">
    <source>
        <dbReference type="ARBA" id="ARBA00022723"/>
    </source>
</evidence>
<evidence type="ECO:0000313" key="8">
    <source>
        <dbReference type="EMBL" id="CAD9043317.1"/>
    </source>
</evidence>
<sequence>MSLQFPTALAHLPWLPCLPHQASGLTATASGLKAPIAHTTLESLARPLHSTAASLLVRPNASPAIATTTQYLRSGGASTSSAPSSSQTMKPPQPFNGDFSKVVTPLPYAHDGLAKKGMSKEQVTLHYEKHHKGYATKLTQLVAQDPKLKGLSLEELLMTQPLGPVFNSAAQIWNHNFYWHCLSPHGGGAPTGPLLEQIKAQWGSFEKFKEEFSAAATGHFGSGWAWLVKTPQRRLAIVTTKDAEIPSLRGLHPILVCDVWEHAYYVDFRNDRAAFIKCFWDLVHWDFANFNFILG</sequence>
<dbReference type="GO" id="GO:0004784">
    <property type="term" value="F:superoxide dismutase activity"/>
    <property type="evidence" value="ECO:0007669"/>
    <property type="project" value="UniProtKB-EC"/>
</dbReference>
<dbReference type="GO" id="GO:0046872">
    <property type="term" value="F:metal ion binding"/>
    <property type="evidence" value="ECO:0007669"/>
    <property type="project" value="UniProtKB-KW"/>
</dbReference>
<dbReference type="PANTHER" id="PTHR42769">
    <property type="entry name" value="SUPEROXIDE DISMUTASE"/>
    <property type="match status" value="1"/>
</dbReference>
<dbReference type="Pfam" id="PF02777">
    <property type="entry name" value="Sod_Fe_C"/>
    <property type="match status" value="1"/>
</dbReference>
<evidence type="ECO:0000256" key="4">
    <source>
        <dbReference type="ARBA" id="ARBA00023002"/>
    </source>
</evidence>
<name>A0A7S1JGT3_9EUGL</name>
<dbReference type="SUPFAM" id="SSF54719">
    <property type="entry name" value="Fe,Mn superoxide dismutase (SOD), C-terminal domain"/>
    <property type="match status" value="1"/>
</dbReference>
<dbReference type="SUPFAM" id="SSF46609">
    <property type="entry name" value="Fe,Mn superoxide dismutase (SOD), N-terminal domain"/>
    <property type="match status" value="1"/>
</dbReference>
<reference evidence="8" key="1">
    <citation type="submission" date="2021-01" db="EMBL/GenBank/DDBJ databases">
        <authorList>
            <person name="Corre E."/>
            <person name="Pelletier E."/>
            <person name="Niang G."/>
            <person name="Scheremetjew M."/>
            <person name="Finn R."/>
            <person name="Kale V."/>
            <person name="Holt S."/>
            <person name="Cochrane G."/>
            <person name="Meng A."/>
            <person name="Brown T."/>
            <person name="Cohen L."/>
        </authorList>
    </citation>
    <scope>NUCLEOTIDE SEQUENCE</scope>
    <source>
        <strain evidence="8">NIES-381</strain>
    </source>
</reference>
<dbReference type="PANTHER" id="PTHR42769:SF3">
    <property type="entry name" value="SUPEROXIDE DISMUTASE [FE] 2, CHLOROPLASTIC"/>
    <property type="match status" value="1"/>
</dbReference>
<evidence type="ECO:0000256" key="2">
    <source>
        <dbReference type="ARBA" id="ARBA00012682"/>
    </source>
</evidence>
<keyword evidence="4" id="KW-0560">Oxidoreductase</keyword>